<dbReference type="Proteomes" id="UP000660265">
    <property type="component" value="Unassembled WGS sequence"/>
</dbReference>
<keyword evidence="2" id="KW-1185">Reference proteome</keyword>
<sequence length="261" mass="27904">MNKNIPHVIATIREVTGFTPDAANALAQALNKAGLLADRFATAGIVLRKHSATGTWTRQATAAVRPVTELEQQTAAWDASCARATVLAEKIERECAEGTGLMSVRTDGDRLLVSVQVTEAGQWASWRTYLGITVDVPQTLPYAYCGEGHRDGVSVSVLAYDAPQVEARFTAAARMPYRHGGQLYDLALPQRDSSGAVWDFHSTRTDGMPMLSMRGVDPSAAPVPLSNVVYHVGPLVAVREQLPVPTVREAPQVAAGAEVSA</sequence>
<proteinExistence type="predicted"/>
<name>A0ABQ2DZM7_9ACTN</name>
<protein>
    <submittedName>
        <fullName evidence="1">Uncharacterized protein</fullName>
    </submittedName>
</protein>
<reference evidence="2" key="1">
    <citation type="journal article" date="2019" name="Int. J. Syst. Evol. Microbiol.">
        <title>The Global Catalogue of Microorganisms (GCM) 10K type strain sequencing project: providing services to taxonomists for standard genome sequencing and annotation.</title>
        <authorList>
            <consortium name="The Broad Institute Genomics Platform"/>
            <consortium name="The Broad Institute Genome Sequencing Center for Infectious Disease"/>
            <person name="Wu L."/>
            <person name="Ma J."/>
        </authorList>
    </citation>
    <scope>NUCLEOTIDE SEQUENCE [LARGE SCALE GENOMIC DNA]</scope>
    <source>
        <strain evidence="2">CGMCC 4.7275</strain>
    </source>
</reference>
<dbReference type="NCBIfam" id="NF038081">
    <property type="entry name" value="BN159_2729_fam"/>
    <property type="match status" value="1"/>
</dbReference>
<accession>A0ABQ2DZM7</accession>
<evidence type="ECO:0000313" key="1">
    <source>
        <dbReference type="EMBL" id="GGJ81665.1"/>
    </source>
</evidence>
<evidence type="ECO:0000313" key="2">
    <source>
        <dbReference type="Proteomes" id="UP000660265"/>
    </source>
</evidence>
<dbReference type="NCBIfam" id="NF038082">
    <property type="entry name" value="phiSA1p31"/>
    <property type="match status" value="1"/>
</dbReference>
<organism evidence="1 2">
    <name type="scientific">Streptomyces camponoticapitis</name>
    <dbReference type="NCBI Taxonomy" id="1616125"/>
    <lineage>
        <taxon>Bacteria</taxon>
        <taxon>Bacillati</taxon>
        <taxon>Actinomycetota</taxon>
        <taxon>Actinomycetes</taxon>
        <taxon>Kitasatosporales</taxon>
        <taxon>Streptomycetaceae</taxon>
        <taxon>Streptomyces</taxon>
    </lineage>
</organism>
<dbReference type="RefSeq" id="WP_189106186.1">
    <property type="nucleotide sequence ID" value="NZ_BMMV01000003.1"/>
</dbReference>
<comment type="caution">
    <text evidence="1">The sequence shown here is derived from an EMBL/GenBank/DDBJ whole genome shotgun (WGS) entry which is preliminary data.</text>
</comment>
<dbReference type="EMBL" id="BMMV01000003">
    <property type="protein sequence ID" value="GGJ81665.1"/>
    <property type="molecule type" value="Genomic_DNA"/>
</dbReference>
<gene>
    <name evidence="1" type="ORF">GCM10011583_11430</name>
</gene>